<feature type="compositionally biased region" description="Polar residues" evidence="5">
    <location>
        <begin position="359"/>
        <end position="375"/>
    </location>
</feature>
<dbReference type="AlphaFoldDB" id="A0A319D3M1"/>
<feature type="transmembrane region" description="Helical" evidence="6">
    <location>
        <begin position="753"/>
        <end position="774"/>
    </location>
</feature>
<keyword evidence="3 6" id="KW-1133">Transmembrane helix</keyword>
<feature type="region of interest" description="Disordered" evidence="5">
    <location>
        <begin position="346"/>
        <end position="411"/>
    </location>
</feature>
<evidence type="ECO:0000256" key="5">
    <source>
        <dbReference type="SAM" id="MobiDB-lite"/>
    </source>
</evidence>
<dbReference type="InterPro" id="IPR002523">
    <property type="entry name" value="MgTranspt_CorA/ZnTranspt_ZntB"/>
</dbReference>
<dbReference type="GO" id="GO:0046873">
    <property type="term" value="F:metal ion transmembrane transporter activity"/>
    <property type="evidence" value="ECO:0007669"/>
    <property type="project" value="InterPro"/>
</dbReference>
<dbReference type="PANTHER" id="PTHR47685">
    <property type="entry name" value="MAGNESIUM TRANSPORT PROTEIN CORA"/>
    <property type="match status" value="1"/>
</dbReference>
<keyword evidence="8" id="KW-1185">Reference proteome</keyword>
<dbReference type="Gene3D" id="1.25.40.20">
    <property type="entry name" value="Ankyrin repeat-containing domain"/>
    <property type="match status" value="1"/>
</dbReference>
<accession>A0A319D3M1</accession>
<dbReference type="STRING" id="1448320.A0A319D3M1"/>
<organism evidence="7 8">
    <name type="scientific">Aspergillus ellipticus CBS 707.79</name>
    <dbReference type="NCBI Taxonomy" id="1448320"/>
    <lineage>
        <taxon>Eukaryota</taxon>
        <taxon>Fungi</taxon>
        <taxon>Dikarya</taxon>
        <taxon>Ascomycota</taxon>
        <taxon>Pezizomycotina</taxon>
        <taxon>Eurotiomycetes</taxon>
        <taxon>Eurotiomycetidae</taxon>
        <taxon>Eurotiales</taxon>
        <taxon>Aspergillaceae</taxon>
        <taxon>Aspergillus</taxon>
        <taxon>Aspergillus subgen. Circumdati</taxon>
    </lineage>
</organism>
<dbReference type="InterPro" id="IPR002110">
    <property type="entry name" value="Ankyrin_rpt"/>
</dbReference>
<evidence type="ECO:0000313" key="8">
    <source>
        <dbReference type="Proteomes" id="UP000247810"/>
    </source>
</evidence>
<evidence type="ECO:0000256" key="3">
    <source>
        <dbReference type="ARBA" id="ARBA00022989"/>
    </source>
</evidence>
<dbReference type="Proteomes" id="UP000247810">
    <property type="component" value="Unassembled WGS sequence"/>
</dbReference>
<dbReference type="Pfam" id="PF01544">
    <property type="entry name" value="CorA"/>
    <property type="match status" value="1"/>
</dbReference>
<evidence type="ECO:0000313" key="7">
    <source>
        <dbReference type="EMBL" id="PYH92056.1"/>
    </source>
</evidence>
<dbReference type="InterPro" id="IPR045863">
    <property type="entry name" value="CorA_TM1_TM2"/>
</dbReference>
<keyword evidence="2 6" id="KW-0812">Transmembrane</keyword>
<feature type="region of interest" description="Disordered" evidence="5">
    <location>
        <begin position="491"/>
        <end position="513"/>
    </location>
</feature>
<keyword evidence="4 6" id="KW-0472">Membrane</keyword>
<dbReference type="GO" id="GO:0016020">
    <property type="term" value="C:membrane"/>
    <property type="evidence" value="ECO:0007669"/>
    <property type="project" value="UniProtKB-SubCell"/>
</dbReference>
<dbReference type="PANTHER" id="PTHR47685:SF1">
    <property type="entry name" value="MAGNESIUM TRANSPORT PROTEIN CORA"/>
    <property type="match status" value="1"/>
</dbReference>
<feature type="compositionally biased region" description="Low complexity" evidence="5">
    <location>
        <begin position="387"/>
        <end position="398"/>
    </location>
</feature>
<dbReference type="InterPro" id="IPR036770">
    <property type="entry name" value="Ankyrin_rpt-contain_sf"/>
</dbReference>
<reference evidence="7 8" key="1">
    <citation type="submission" date="2018-02" db="EMBL/GenBank/DDBJ databases">
        <title>The genomes of Aspergillus section Nigri reveals drivers in fungal speciation.</title>
        <authorList>
            <consortium name="DOE Joint Genome Institute"/>
            <person name="Vesth T.C."/>
            <person name="Nybo J."/>
            <person name="Theobald S."/>
            <person name="Brandl J."/>
            <person name="Frisvad J.C."/>
            <person name="Nielsen K.F."/>
            <person name="Lyhne E.K."/>
            <person name="Kogle M.E."/>
            <person name="Kuo A."/>
            <person name="Riley R."/>
            <person name="Clum A."/>
            <person name="Nolan M."/>
            <person name="Lipzen A."/>
            <person name="Salamov A."/>
            <person name="Henrissat B."/>
            <person name="Wiebenga A."/>
            <person name="De vries R.P."/>
            <person name="Grigoriev I.V."/>
            <person name="Mortensen U.H."/>
            <person name="Andersen M.R."/>
            <person name="Baker S.E."/>
        </authorList>
    </citation>
    <scope>NUCLEOTIDE SEQUENCE [LARGE SCALE GENOMIC DNA]</scope>
    <source>
        <strain evidence="7 8">CBS 707.79</strain>
    </source>
</reference>
<sequence length="806" mass="91216">MNWAVVNGSVDVMKKCTELFESTMTKNDPKITWLHIASKYGRQALVESIVQWNDGIGAITSQGMTALHLAAEGGHGITAQKILDCLNNRNSLCQTPQNNTRIGEQSLIRLIDLILQKNHGDDTPIALAANGNHRDICDVLWAEFNRCAKAISKEKLRVKLADRSEDVIELAARYETPGNEEISKMAFQDLLTGKDQRTTKMRQKDWTALHWAVFRSRAIPAWWLLSNGAHLSSAEIKVARDILKEENSDGMVSSSEFKSMKTLLENPPRIVAHPPIEDNYHDPQPPEWGGKASDIPRQESTIVDFYCQDNVVELQDLMTRIAIDSDKKQQDLEVILSYLKQSWTEDPAGGGKRYLQPRYQKNTPKLVSNESNQNAPAKGTDSDTNKTKTTTETAPGGDIKTDTENGYEPPNQIKEELGRQYSAKNSLVSLYIPFLTVAKKGSVSPKCSDKDPTSHIAESVHETMSIDQYYYATILNSEGRDDDQVLSRYLEGEMKREEEKNKERQKQMEDKKNVETPLTRPFLLKRSNPKAKTSSKYITSIFTVDQLWLWISSEELVDTILDDLTIERNGNNITRPQTPAQMMELIVGIATGPSLQKVSTGSDNSSSAARKDALQVFQESIRLIDKEAQIFGDFIKAVKKSRRQRLPERDFGEEFNLLYEIKDIRDELEILKSLAVSQQRVWNKAFRIQNKKPSTPFLYSHPHEPSMVKSELDDMVREAKSAQDSINLFLDLKEKYTASLDADFGRQQAYTTMVFTIVTIIFLPLSFLSSIFALDVSDFPQGSDSPQYKGRWIFPIICLHSDENTE</sequence>
<dbReference type="SUPFAM" id="SSF48403">
    <property type="entry name" value="Ankyrin repeat"/>
    <property type="match status" value="1"/>
</dbReference>
<evidence type="ECO:0000256" key="6">
    <source>
        <dbReference type="SAM" id="Phobius"/>
    </source>
</evidence>
<evidence type="ECO:0000256" key="4">
    <source>
        <dbReference type="ARBA" id="ARBA00023136"/>
    </source>
</evidence>
<evidence type="ECO:0000256" key="1">
    <source>
        <dbReference type="ARBA" id="ARBA00004141"/>
    </source>
</evidence>
<dbReference type="OrthoDB" id="341259at2759"/>
<proteinExistence type="predicted"/>
<dbReference type="SUPFAM" id="SSF144083">
    <property type="entry name" value="Magnesium transport protein CorA, transmembrane region"/>
    <property type="match status" value="1"/>
</dbReference>
<evidence type="ECO:0000256" key="2">
    <source>
        <dbReference type="ARBA" id="ARBA00022692"/>
    </source>
</evidence>
<dbReference type="SMART" id="SM00248">
    <property type="entry name" value="ANK"/>
    <property type="match status" value="3"/>
</dbReference>
<dbReference type="Gene3D" id="1.20.58.340">
    <property type="entry name" value="Magnesium transport protein CorA, transmembrane region"/>
    <property type="match status" value="1"/>
</dbReference>
<comment type="subcellular location">
    <subcellularLocation>
        <location evidence="1">Membrane</location>
        <topology evidence="1">Multi-pass membrane protein</topology>
    </subcellularLocation>
</comment>
<dbReference type="InterPro" id="IPR050829">
    <property type="entry name" value="CorA_MIT"/>
</dbReference>
<dbReference type="VEuPathDB" id="FungiDB:BO71DRAFT_485749"/>
<dbReference type="EMBL" id="KZ825927">
    <property type="protein sequence ID" value="PYH92056.1"/>
    <property type="molecule type" value="Genomic_DNA"/>
</dbReference>
<name>A0A319D3M1_9EURO</name>
<gene>
    <name evidence="7" type="ORF">BO71DRAFT_485749</name>
</gene>
<protein>
    <submittedName>
        <fullName evidence="7">Uncharacterized protein</fullName>
    </submittedName>
</protein>